<accession>A0A1N7DHB2</accession>
<dbReference type="OrthoDB" id="303309at2157"/>
<evidence type="ECO:0000313" key="4">
    <source>
        <dbReference type="Proteomes" id="UP000186914"/>
    </source>
</evidence>
<dbReference type="Proteomes" id="UP000186914">
    <property type="component" value="Unassembled WGS sequence"/>
</dbReference>
<dbReference type="SUPFAM" id="SSF51735">
    <property type="entry name" value="NAD(P)-binding Rossmann-fold domains"/>
    <property type="match status" value="1"/>
</dbReference>
<dbReference type="PANTHER" id="PTHR43818:SF11">
    <property type="entry name" value="BCDNA.GH03377"/>
    <property type="match status" value="1"/>
</dbReference>
<dbReference type="GO" id="GO:0016491">
    <property type="term" value="F:oxidoreductase activity"/>
    <property type="evidence" value="ECO:0007669"/>
    <property type="project" value="UniProtKB-KW"/>
</dbReference>
<evidence type="ECO:0000313" key="3">
    <source>
        <dbReference type="EMBL" id="SIR75184.1"/>
    </source>
</evidence>
<sequence>MVYRAGIIGTGGIAGLGILGMHDEADIGQKKFKASHAGGYEETEGIELVAIADVDESKLERFGDAWEIPEDRRYVGHEAMLESENLDVVSVCTPSYLHREHVVSTARSASDPAVIWCEKPIAASVGEAEEMSNVCADTDTELVVNHSFRFTEKVEQLRRAVADGIIGEPKSISADFRRELMRNSTHLLDLLVYLLDANATRVSGYINEENDAVDALGGTREVTDSGGGGHVLLNDGTFATIDCTVARDISSMCLQFIGTDGKLYLNNDDGEWRYWTLEDGVHIEEPVPGVSGAWSWDVDYRQAFPNAASHIVNLLNGVAENRSPGIEATRSLEIIVSFYISHYTGSHVDLPLETPLKDVRITSW</sequence>
<feature type="domain" description="Gfo/Idh/MocA-like oxidoreductase N-terminal" evidence="2">
    <location>
        <begin position="28"/>
        <end position="146"/>
    </location>
</feature>
<dbReference type="AlphaFoldDB" id="A0A1N7DHB2"/>
<dbReference type="PANTHER" id="PTHR43818">
    <property type="entry name" value="BCDNA.GH03377"/>
    <property type="match status" value="1"/>
</dbReference>
<dbReference type="RefSeq" id="WP_076431485.1">
    <property type="nucleotide sequence ID" value="NZ_FTNO01000004.1"/>
</dbReference>
<dbReference type="InterPro" id="IPR036291">
    <property type="entry name" value="NAD(P)-bd_dom_sf"/>
</dbReference>
<keyword evidence="4" id="KW-1185">Reference proteome</keyword>
<reference evidence="4" key="1">
    <citation type="submission" date="2017-01" db="EMBL/GenBank/DDBJ databases">
        <authorList>
            <person name="Varghese N."/>
            <person name="Submissions S."/>
        </authorList>
    </citation>
    <scope>NUCLEOTIDE SEQUENCE [LARGE SCALE GENOMIC DNA]</scope>
    <source>
        <strain evidence="4">CGMCC 1.7737</strain>
    </source>
</reference>
<proteinExistence type="predicted"/>
<dbReference type="Gene3D" id="3.40.50.720">
    <property type="entry name" value="NAD(P)-binding Rossmann-like Domain"/>
    <property type="match status" value="1"/>
</dbReference>
<evidence type="ECO:0000256" key="1">
    <source>
        <dbReference type="ARBA" id="ARBA00023002"/>
    </source>
</evidence>
<organism evidence="3 4">
    <name type="scientific">Haladaptatus litoreus</name>
    <dbReference type="NCBI Taxonomy" id="553468"/>
    <lineage>
        <taxon>Archaea</taxon>
        <taxon>Methanobacteriati</taxon>
        <taxon>Methanobacteriota</taxon>
        <taxon>Stenosarchaea group</taxon>
        <taxon>Halobacteria</taxon>
        <taxon>Halobacteriales</taxon>
        <taxon>Haladaptataceae</taxon>
        <taxon>Haladaptatus</taxon>
    </lineage>
</organism>
<dbReference type="GO" id="GO:0000166">
    <property type="term" value="F:nucleotide binding"/>
    <property type="evidence" value="ECO:0007669"/>
    <property type="project" value="InterPro"/>
</dbReference>
<keyword evidence="1" id="KW-0560">Oxidoreductase</keyword>
<dbReference type="Pfam" id="PF01408">
    <property type="entry name" value="GFO_IDH_MocA"/>
    <property type="match status" value="1"/>
</dbReference>
<dbReference type="Gene3D" id="3.30.360.10">
    <property type="entry name" value="Dihydrodipicolinate Reductase, domain 2"/>
    <property type="match status" value="1"/>
</dbReference>
<dbReference type="EMBL" id="FTNO01000004">
    <property type="protein sequence ID" value="SIR75184.1"/>
    <property type="molecule type" value="Genomic_DNA"/>
</dbReference>
<dbReference type="InterPro" id="IPR000683">
    <property type="entry name" value="Gfo/Idh/MocA-like_OxRdtase_N"/>
</dbReference>
<protein>
    <submittedName>
        <fullName evidence="3">Predicted dehydrogenase</fullName>
    </submittedName>
</protein>
<dbReference type="InterPro" id="IPR050463">
    <property type="entry name" value="Gfo/Idh/MocA_oxidrdct_glycsds"/>
</dbReference>
<name>A0A1N7DHB2_9EURY</name>
<gene>
    <name evidence="3" type="ORF">SAMN05421858_3617</name>
</gene>
<dbReference type="SUPFAM" id="SSF55347">
    <property type="entry name" value="Glyceraldehyde-3-phosphate dehydrogenase-like, C-terminal domain"/>
    <property type="match status" value="1"/>
</dbReference>
<evidence type="ECO:0000259" key="2">
    <source>
        <dbReference type="Pfam" id="PF01408"/>
    </source>
</evidence>